<evidence type="ECO:0000259" key="8">
    <source>
        <dbReference type="PROSITE" id="PS50850"/>
    </source>
</evidence>
<feature type="transmembrane region" description="Helical" evidence="7">
    <location>
        <begin position="343"/>
        <end position="360"/>
    </location>
</feature>
<proteinExistence type="predicted"/>
<feature type="transmembrane region" description="Helical" evidence="7">
    <location>
        <begin position="366"/>
        <end position="384"/>
    </location>
</feature>
<keyword evidence="2" id="KW-0813">Transport</keyword>
<dbReference type="Proteomes" id="UP000054279">
    <property type="component" value="Unassembled WGS sequence"/>
</dbReference>
<dbReference type="InterPro" id="IPR005828">
    <property type="entry name" value="MFS_sugar_transport-like"/>
</dbReference>
<feature type="transmembrane region" description="Helical" evidence="7">
    <location>
        <begin position="94"/>
        <end position="113"/>
    </location>
</feature>
<feature type="transmembrane region" description="Helical" evidence="7">
    <location>
        <begin position="225"/>
        <end position="245"/>
    </location>
</feature>
<dbReference type="FunFam" id="1.20.1250.20:FF:000140">
    <property type="entry name" value="Putative MFS phospholipid transporter"/>
    <property type="match status" value="1"/>
</dbReference>
<dbReference type="Gene3D" id="1.20.1250.20">
    <property type="entry name" value="MFS general substrate transporter like domains"/>
    <property type="match status" value="1"/>
</dbReference>
<protein>
    <recommendedName>
        <fullName evidence="8">Major facilitator superfamily (MFS) profile domain-containing protein</fullName>
    </recommendedName>
</protein>
<dbReference type="HOGENOM" id="CLU_001265_46_12_1"/>
<dbReference type="PANTHER" id="PTHR23508">
    <property type="entry name" value="CARBOXYLIC ACID TRANSPORTER PROTEIN HOMOLOG"/>
    <property type="match status" value="1"/>
</dbReference>
<dbReference type="OrthoDB" id="2153661at2759"/>
<feature type="transmembrane region" description="Helical" evidence="7">
    <location>
        <begin position="437"/>
        <end position="455"/>
    </location>
</feature>
<feature type="region of interest" description="Disordered" evidence="6">
    <location>
        <begin position="1"/>
        <end position="20"/>
    </location>
</feature>
<evidence type="ECO:0000256" key="4">
    <source>
        <dbReference type="ARBA" id="ARBA00022989"/>
    </source>
</evidence>
<evidence type="ECO:0000256" key="5">
    <source>
        <dbReference type="ARBA" id="ARBA00023136"/>
    </source>
</evidence>
<dbReference type="InterPro" id="IPR036259">
    <property type="entry name" value="MFS_trans_sf"/>
</dbReference>
<comment type="subcellular location">
    <subcellularLocation>
        <location evidence="1">Membrane</location>
        <topology evidence="1">Multi-pass membrane protein</topology>
    </subcellularLocation>
</comment>
<keyword evidence="4 7" id="KW-1133">Transmembrane helix</keyword>
<keyword evidence="3 7" id="KW-0812">Transmembrane</keyword>
<dbReference type="Pfam" id="PF00083">
    <property type="entry name" value="Sugar_tr"/>
    <property type="match status" value="2"/>
</dbReference>
<feature type="transmembrane region" description="Helical" evidence="7">
    <location>
        <begin position="405"/>
        <end position="425"/>
    </location>
</feature>
<dbReference type="SUPFAM" id="SSF103473">
    <property type="entry name" value="MFS general substrate transporter"/>
    <property type="match status" value="1"/>
</dbReference>
<gene>
    <name evidence="9" type="ORF">M422DRAFT_780883</name>
</gene>
<reference evidence="9 10" key="1">
    <citation type="submission" date="2014-06" db="EMBL/GenBank/DDBJ databases">
        <title>Evolutionary Origins and Diversification of the Mycorrhizal Mutualists.</title>
        <authorList>
            <consortium name="DOE Joint Genome Institute"/>
            <consortium name="Mycorrhizal Genomics Consortium"/>
            <person name="Kohler A."/>
            <person name="Kuo A."/>
            <person name="Nagy L.G."/>
            <person name="Floudas D."/>
            <person name="Copeland A."/>
            <person name="Barry K.W."/>
            <person name="Cichocki N."/>
            <person name="Veneault-Fourrey C."/>
            <person name="LaButti K."/>
            <person name="Lindquist E.A."/>
            <person name="Lipzen A."/>
            <person name="Lundell T."/>
            <person name="Morin E."/>
            <person name="Murat C."/>
            <person name="Riley R."/>
            <person name="Ohm R."/>
            <person name="Sun H."/>
            <person name="Tunlid A."/>
            <person name="Henrissat B."/>
            <person name="Grigoriev I.V."/>
            <person name="Hibbett D.S."/>
            <person name="Martin F."/>
        </authorList>
    </citation>
    <scope>NUCLEOTIDE SEQUENCE [LARGE SCALE GENOMIC DNA]</scope>
    <source>
        <strain evidence="9 10">SS14</strain>
    </source>
</reference>
<keyword evidence="5 7" id="KW-0472">Membrane</keyword>
<evidence type="ECO:0000256" key="7">
    <source>
        <dbReference type="SAM" id="Phobius"/>
    </source>
</evidence>
<dbReference type="EMBL" id="KN837148">
    <property type="protein sequence ID" value="KIJ39869.1"/>
    <property type="molecule type" value="Genomic_DNA"/>
</dbReference>
<sequence length="497" mass="53847">MVLSSPGQFDHASSMGISDTKSKKSDEIHLEELVVQDNRSLLSYKQGISAYFTILASACGLLSDGYQNSLMTMSNVVFRRLYPQEYTSTVSTRVSNALLIGDIVGMLLVGLICDRVSRKTALVGTTLIIVLGATLGTVAHGSRSSITGLFWFLTFARGITGVGVGGEYPASSTSASEAADESMAAFRGPVLVVVTNFVLSLGGPLAVSVFLIVFSAAGENHLPTVWRVCFGFGIILPITVLFFRLRMLTSKLFRRGAIKRKVPYWLTLKRYWKALIGTCGSWFIFDFVIYPNNIFSASIISSIIPDGDLKRTAEWQLLLGTIALPGAILGVFLCNILGRRNTMMLGFAGYIVFGLTIGRVPSITRITPLFIVFYGLMASFGNLGPGDMTIVVSAESYATPVRGSLFGLSAAFGKAGAVIGTQVFVPIQNNLGKRWTFIIAAICGLSGILVTYLFVPEMTGKDFEDEDKSFIAYLKENDWDGKVGEEEEIIVEVSKDT</sequence>
<dbReference type="PANTHER" id="PTHR23508:SF10">
    <property type="entry name" value="CARBOXYLIC ACID TRANSPORTER PROTEIN HOMOLOG"/>
    <property type="match status" value="1"/>
</dbReference>
<evidence type="ECO:0000256" key="6">
    <source>
        <dbReference type="SAM" id="MobiDB-lite"/>
    </source>
</evidence>
<feature type="transmembrane region" description="Helical" evidence="7">
    <location>
        <begin position="148"/>
        <end position="170"/>
    </location>
</feature>
<organism evidence="9 10">
    <name type="scientific">Sphaerobolus stellatus (strain SS14)</name>
    <dbReference type="NCBI Taxonomy" id="990650"/>
    <lineage>
        <taxon>Eukaryota</taxon>
        <taxon>Fungi</taxon>
        <taxon>Dikarya</taxon>
        <taxon>Basidiomycota</taxon>
        <taxon>Agaricomycotina</taxon>
        <taxon>Agaricomycetes</taxon>
        <taxon>Phallomycetidae</taxon>
        <taxon>Geastrales</taxon>
        <taxon>Sphaerobolaceae</taxon>
        <taxon>Sphaerobolus</taxon>
    </lineage>
</organism>
<accession>A0A0C9UYB4</accession>
<dbReference type="InterPro" id="IPR020846">
    <property type="entry name" value="MFS_dom"/>
</dbReference>
<feature type="transmembrane region" description="Helical" evidence="7">
    <location>
        <begin position="120"/>
        <end position="142"/>
    </location>
</feature>
<evidence type="ECO:0000313" key="10">
    <source>
        <dbReference type="Proteomes" id="UP000054279"/>
    </source>
</evidence>
<evidence type="ECO:0000256" key="2">
    <source>
        <dbReference type="ARBA" id="ARBA00022448"/>
    </source>
</evidence>
<evidence type="ECO:0000256" key="1">
    <source>
        <dbReference type="ARBA" id="ARBA00004141"/>
    </source>
</evidence>
<evidence type="ECO:0000256" key="3">
    <source>
        <dbReference type="ARBA" id="ARBA00022692"/>
    </source>
</evidence>
<feature type="transmembrane region" description="Helical" evidence="7">
    <location>
        <begin position="315"/>
        <end position="336"/>
    </location>
</feature>
<dbReference type="AlphaFoldDB" id="A0A0C9UYB4"/>
<feature type="transmembrane region" description="Helical" evidence="7">
    <location>
        <begin position="271"/>
        <end position="290"/>
    </location>
</feature>
<name>A0A0C9UYB4_SPHS4</name>
<dbReference type="GO" id="GO:0046943">
    <property type="term" value="F:carboxylic acid transmembrane transporter activity"/>
    <property type="evidence" value="ECO:0007669"/>
    <property type="project" value="TreeGrafter"/>
</dbReference>
<evidence type="ECO:0000313" key="9">
    <source>
        <dbReference type="EMBL" id="KIJ39869.1"/>
    </source>
</evidence>
<feature type="domain" description="Major facilitator superfamily (MFS) profile" evidence="8">
    <location>
        <begin position="53"/>
        <end position="459"/>
    </location>
</feature>
<dbReference type="GO" id="GO:0005886">
    <property type="term" value="C:plasma membrane"/>
    <property type="evidence" value="ECO:0007669"/>
    <property type="project" value="TreeGrafter"/>
</dbReference>
<keyword evidence="10" id="KW-1185">Reference proteome</keyword>
<feature type="transmembrane region" description="Helical" evidence="7">
    <location>
        <begin position="190"/>
        <end position="213"/>
    </location>
</feature>
<dbReference type="PROSITE" id="PS50850">
    <property type="entry name" value="MFS"/>
    <property type="match status" value="1"/>
</dbReference>